<dbReference type="RefSeq" id="WP_264047675.1">
    <property type="nucleotide sequence ID" value="NZ_BAABGF010000013.1"/>
</dbReference>
<accession>A0ABP8RDG4</accession>
<evidence type="ECO:0000256" key="1">
    <source>
        <dbReference type="SAM" id="MobiDB-lite"/>
    </source>
</evidence>
<feature type="region of interest" description="Disordered" evidence="1">
    <location>
        <begin position="22"/>
        <end position="41"/>
    </location>
</feature>
<proteinExistence type="predicted"/>
<dbReference type="EMBL" id="BAABGF010000013">
    <property type="protein sequence ID" value="GAA4535969.1"/>
    <property type="molecule type" value="Genomic_DNA"/>
</dbReference>
<gene>
    <name evidence="2" type="ORF">GCM10023161_10230</name>
</gene>
<evidence type="ECO:0000313" key="2">
    <source>
        <dbReference type="EMBL" id="GAA4535969.1"/>
    </source>
</evidence>
<protein>
    <recommendedName>
        <fullName evidence="4">Transposase</fullName>
    </recommendedName>
</protein>
<comment type="caution">
    <text evidence="2">The sequence shown here is derived from an EMBL/GenBank/DDBJ whole genome shotgun (WGS) entry which is preliminary data.</text>
</comment>
<reference evidence="3" key="1">
    <citation type="journal article" date="2019" name="Int. J. Syst. Evol. Microbiol.">
        <title>The Global Catalogue of Microorganisms (GCM) 10K type strain sequencing project: providing services to taxonomists for standard genome sequencing and annotation.</title>
        <authorList>
            <consortium name="The Broad Institute Genomics Platform"/>
            <consortium name="The Broad Institute Genome Sequencing Center for Infectious Disease"/>
            <person name="Wu L."/>
            <person name="Ma J."/>
        </authorList>
    </citation>
    <scope>NUCLEOTIDE SEQUENCE [LARGE SCALE GENOMIC DNA]</scope>
    <source>
        <strain evidence="3">JCM 17782</strain>
    </source>
</reference>
<keyword evidence="3" id="KW-1185">Reference proteome</keyword>
<evidence type="ECO:0008006" key="4">
    <source>
        <dbReference type="Google" id="ProtNLM"/>
    </source>
</evidence>
<dbReference type="Proteomes" id="UP001501417">
    <property type="component" value="Unassembled WGS sequence"/>
</dbReference>
<feature type="region of interest" description="Disordered" evidence="1">
    <location>
        <begin position="244"/>
        <end position="272"/>
    </location>
</feature>
<feature type="compositionally biased region" description="Basic and acidic residues" evidence="1">
    <location>
        <begin position="244"/>
        <end position="253"/>
    </location>
</feature>
<feature type="compositionally biased region" description="Basic and acidic residues" evidence="1">
    <location>
        <begin position="202"/>
        <end position="227"/>
    </location>
</feature>
<feature type="region of interest" description="Disordered" evidence="1">
    <location>
        <begin position="161"/>
        <end position="227"/>
    </location>
</feature>
<evidence type="ECO:0000313" key="3">
    <source>
        <dbReference type="Proteomes" id="UP001501417"/>
    </source>
</evidence>
<sequence>MADDELDSLYAAPPKDFTAQRTKLAAAAKRRGDDAGAKRISAANKPTTAAWIVNRLALRHGDTKRRLTDLGDRLRAAHAAMDGARIRDLSAEQHQLVGELTRAALHAADVSNPSSAVRDDITSTLQAAIADPEVRERLGRLARPEQWSGFGDFGAAAPVTAARAGKAKERSTTSRPQPAKQPARDAAAKRRFEKLTAAVTAAEREQADAEARLSERRAERAAARQRRDEALAALRTAERELERAEAHYERAEQAGRAAGESVKEAKAQLKRV</sequence>
<name>A0ABP8RDG4_9MYCO</name>
<feature type="compositionally biased region" description="Basic and acidic residues" evidence="1">
    <location>
        <begin position="261"/>
        <end position="272"/>
    </location>
</feature>
<feature type="compositionally biased region" description="Basic and acidic residues" evidence="1">
    <location>
        <begin position="182"/>
        <end position="194"/>
    </location>
</feature>
<organism evidence="2 3">
    <name type="scientific">Mycobacterium paraffinicum</name>
    <dbReference type="NCBI Taxonomy" id="53378"/>
    <lineage>
        <taxon>Bacteria</taxon>
        <taxon>Bacillati</taxon>
        <taxon>Actinomycetota</taxon>
        <taxon>Actinomycetes</taxon>
        <taxon>Mycobacteriales</taxon>
        <taxon>Mycobacteriaceae</taxon>
        <taxon>Mycobacterium</taxon>
    </lineage>
</organism>